<dbReference type="Pfam" id="PF13646">
    <property type="entry name" value="HEAT_2"/>
    <property type="match status" value="2"/>
</dbReference>
<gene>
    <name evidence="2" type="ORF">HNR10_000633</name>
</gene>
<dbReference type="SMART" id="SM00567">
    <property type="entry name" value="EZ_HEAT"/>
    <property type="match status" value="8"/>
</dbReference>
<dbReference type="SUPFAM" id="SSF48371">
    <property type="entry name" value="ARM repeat"/>
    <property type="match status" value="3"/>
</dbReference>
<evidence type="ECO:0000313" key="2">
    <source>
        <dbReference type="EMBL" id="NYJ32752.1"/>
    </source>
</evidence>
<dbReference type="Proteomes" id="UP000572051">
    <property type="component" value="Unassembled WGS sequence"/>
</dbReference>
<keyword evidence="3" id="KW-1185">Reference proteome</keyword>
<evidence type="ECO:0000313" key="3">
    <source>
        <dbReference type="Proteomes" id="UP000572051"/>
    </source>
</evidence>
<reference evidence="2 3" key="1">
    <citation type="submission" date="2020-07" db="EMBL/GenBank/DDBJ databases">
        <title>Sequencing the genomes of 1000 actinobacteria strains.</title>
        <authorList>
            <person name="Klenk H.-P."/>
        </authorList>
    </citation>
    <scope>NUCLEOTIDE SEQUENCE [LARGE SCALE GENOMIC DNA]</scope>
    <source>
        <strain evidence="2 3">DSM 44442</strain>
    </source>
</reference>
<evidence type="ECO:0000256" key="1">
    <source>
        <dbReference type="SAM" id="MobiDB-lite"/>
    </source>
</evidence>
<feature type="region of interest" description="Disordered" evidence="1">
    <location>
        <begin position="1175"/>
        <end position="1200"/>
    </location>
</feature>
<organism evidence="2 3">
    <name type="scientific">Nocardiopsis aegyptia</name>
    <dbReference type="NCBI Taxonomy" id="220378"/>
    <lineage>
        <taxon>Bacteria</taxon>
        <taxon>Bacillati</taxon>
        <taxon>Actinomycetota</taxon>
        <taxon>Actinomycetes</taxon>
        <taxon>Streptosporangiales</taxon>
        <taxon>Nocardiopsidaceae</taxon>
        <taxon>Nocardiopsis</taxon>
    </lineage>
</organism>
<protein>
    <submittedName>
        <fullName evidence="2">HEAT repeat protein</fullName>
    </submittedName>
</protein>
<feature type="region of interest" description="Disordered" evidence="1">
    <location>
        <begin position="454"/>
        <end position="510"/>
    </location>
</feature>
<dbReference type="InterPro" id="IPR004155">
    <property type="entry name" value="PBS_lyase_HEAT"/>
</dbReference>
<feature type="region of interest" description="Disordered" evidence="1">
    <location>
        <begin position="1245"/>
        <end position="1265"/>
    </location>
</feature>
<dbReference type="EMBL" id="JACCFS010000001">
    <property type="protein sequence ID" value="NYJ32752.1"/>
    <property type="molecule type" value="Genomic_DNA"/>
</dbReference>
<comment type="caution">
    <text evidence="2">The sequence shown here is derived from an EMBL/GenBank/DDBJ whole genome shotgun (WGS) entry which is preliminary data.</text>
</comment>
<sequence length="1645" mass="173151">MPHKSDSPPRPEHRDDAVDDAVRLLRAPGTRWRGVLRLADALDAGAAPDGVRAAAGEALPADLTGPAEALLALARVHERCGTRPDARPWPAWRTADLPVPVQVAWLRAELHTDPAATLLREPPGERLYQAARQADPARTRRPEPLVAALVGSGDPALAAEALRCVRRGLRAGLLTPAVARRHTVRLLRSTAPGVVADALRELAEPWAALGPLPADLLSGLVTGDGLDREVTEAALGTAARHGHGDLVRRAVTDTGLPPAARRRALELLGDLADRDDIDALLDLATADPALFGRAALTCLSGLHRRGHFPPPEAAPTVVALALADDSIPATEAATVLYTCRREALDSLVGAAPDDPSWPRRLDLMVALAEQGTSDLPVGAELTRLLARATAPAPFLDAVRALRHREAEEAVLALLPTAPAAALRALEAVGGERTVLALAEGLGLADGLGAPGTLASAPTATDQAATPATATRHSEAGAVEPGLRDRDEAGGAATRPATSAAGGPGPHVSDGEAAIVEPLRPVRHAALTLLWRLASEPERRRALLARLDPHDLPSGVVADLGAPDPAELAVLAARLDPRDPAASLCTVAAHGDATDPGVLSDLLLRVASDIATAREPDGGPWPSDGCGTGEEPTVPQDVVNALCGLGRRLHARGRIRPVCLLDAADGRAAGRAFTASLALDLLERPDLADGERVVLLELLSRVPFPGTRARVHRSLRHRDPHVRKHAIALVAGDPADGADDAADGARALSASLVALTAAADIQTVRQAVAALGRARARWASGAIAACLDHANMNIRRTAARALVEAGSPGAVPPILRHLGRSDHPGLRAELVRALDAVLGDTRTATVLAAAESATGRARRRLLLSLDGLLPVHTCAALAEQGSPTAGDLLVLVDSGEVGLADGVPGDLAEALSAHGIDPTAGGPVRGGSTDEAAAADADAEALLRRGWDTAVALRLAARPEPPGAERLQRLRPRFPDLLRLADAGPTARVLRLALLTCPAPRSAQEQRLLARHATTLVAGLADLATAPGGSLSAAAEASSEPGGPDAALVDDLVEALEDAAPTLAADEALSVVERLRDLPPAAVDGRRALRSLRFLGAVPVRSDLDRALATAGSGPDPWWAEAAVLREAFGLDEDGEGTGTARSHGTEGDAWLRAFAIAARSPAGLTEFRRTDTNGFGGARVGTGTRATQVGDGTRGTRAGDGFDARGRLAALVEAYPGAEPPVRPLLLDWMCDLQPLGAPPWTIGENARASTAPSRTVHDDDLDQPPSTALRERLLVLLRAPEQDRRDAAAQRLLNWPEPRVRRTVLDAYLRGDLSIPLGIRLSDTLTRALATADPSVWRAEDLRPERLLDVADHVRPQALTPLVPLLLEWWAHGAGGLRPDAACLLRRVPDEVLAPHLRARVESGDHGWLDLLRRRPLLRTAWLTRAVARLRAQGHDDLADDLVLVDGPLRPPGTAARDAAAVLRGLRERRPPATGRDGRGPSRADLFRLARTSDPERVRRALRRLVETRPGPGPDTDPALVDLLTDLLEQPRPKIRLYAHRAARELLDRETHLRLTVLLLDDPRPDVVRTAVRVLCRARWKAAVPDVVGLLAHPHTMVRAAAADGLAELGPMAVPALRYAADHARPDRRGLYAGVLARIDSDHA</sequence>
<dbReference type="RefSeq" id="WP_179820690.1">
    <property type="nucleotide sequence ID" value="NZ_JACCFS010000001.1"/>
</dbReference>
<dbReference type="InterPro" id="IPR011989">
    <property type="entry name" value="ARM-like"/>
</dbReference>
<proteinExistence type="predicted"/>
<feature type="compositionally biased region" description="Low complexity" evidence="1">
    <location>
        <begin position="454"/>
        <end position="470"/>
    </location>
</feature>
<name>A0A7Z0EIK8_9ACTN</name>
<dbReference type="Gene3D" id="1.25.10.10">
    <property type="entry name" value="Leucine-rich Repeat Variant"/>
    <property type="match status" value="2"/>
</dbReference>
<dbReference type="InterPro" id="IPR016024">
    <property type="entry name" value="ARM-type_fold"/>
</dbReference>
<accession>A0A7Z0EIK8</accession>
<feature type="compositionally biased region" description="Low complexity" evidence="1">
    <location>
        <begin position="1181"/>
        <end position="1199"/>
    </location>
</feature>